<proteinExistence type="predicted"/>
<dbReference type="Proteomes" id="UP000700596">
    <property type="component" value="Unassembled WGS sequence"/>
</dbReference>
<evidence type="ECO:0000313" key="1">
    <source>
        <dbReference type="EMBL" id="KAH7112853.1"/>
    </source>
</evidence>
<dbReference type="EMBL" id="JAGMWT010000020">
    <property type="protein sequence ID" value="KAH7112853.1"/>
    <property type="molecule type" value="Genomic_DNA"/>
</dbReference>
<evidence type="ECO:0000313" key="2">
    <source>
        <dbReference type="Proteomes" id="UP000700596"/>
    </source>
</evidence>
<organism evidence="1 2">
    <name type="scientific">Dendryphion nanum</name>
    <dbReference type="NCBI Taxonomy" id="256645"/>
    <lineage>
        <taxon>Eukaryota</taxon>
        <taxon>Fungi</taxon>
        <taxon>Dikarya</taxon>
        <taxon>Ascomycota</taxon>
        <taxon>Pezizomycotina</taxon>
        <taxon>Dothideomycetes</taxon>
        <taxon>Pleosporomycetidae</taxon>
        <taxon>Pleosporales</taxon>
        <taxon>Torulaceae</taxon>
        <taxon>Dendryphion</taxon>
    </lineage>
</organism>
<evidence type="ECO:0008006" key="3">
    <source>
        <dbReference type="Google" id="ProtNLM"/>
    </source>
</evidence>
<comment type="caution">
    <text evidence="1">The sequence shown here is derived from an EMBL/GenBank/DDBJ whole genome shotgun (WGS) entry which is preliminary data.</text>
</comment>
<dbReference type="OrthoDB" id="3830579at2759"/>
<accession>A0A9P9D5A0</accession>
<gene>
    <name evidence="1" type="ORF">B0J11DRAFT_446498</name>
</gene>
<reference evidence="1" key="1">
    <citation type="journal article" date="2021" name="Nat. Commun.">
        <title>Genetic determinants of endophytism in the Arabidopsis root mycobiome.</title>
        <authorList>
            <person name="Mesny F."/>
            <person name="Miyauchi S."/>
            <person name="Thiergart T."/>
            <person name="Pickel B."/>
            <person name="Atanasova L."/>
            <person name="Karlsson M."/>
            <person name="Huettel B."/>
            <person name="Barry K.W."/>
            <person name="Haridas S."/>
            <person name="Chen C."/>
            <person name="Bauer D."/>
            <person name="Andreopoulos W."/>
            <person name="Pangilinan J."/>
            <person name="LaButti K."/>
            <person name="Riley R."/>
            <person name="Lipzen A."/>
            <person name="Clum A."/>
            <person name="Drula E."/>
            <person name="Henrissat B."/>
            <person name="Kohler A."/>
            <person name="Grigoriev I.V."/>
            <person name="Martin F.M."/>
            <person name="Hacquard S."/>
        </authorList>
    </citation>
    <scope>NUCLEOTIDE SEQUENCE</scope>
    <source>
        <strain evidence="1">MPI-CAGE-CH-0243</strain>
    </source>
</reference>
<dbReference type="SUPFAM" id="SSF54909">
    <property type="entry name" value="Dimeric alpha+beta barrel"/>
    <property type="match status" value="1"/>
</dbReference>
<protein>
    <recommendedName>
        <fullName evidence="3">ABM domain-containing protein</fullName>
    </recommendedName>
</protein>
<keyword evidence="2" id="KW-1185">Reference proteome</keyword>
<dbReference type="AlphaFoldDB" id="A0A9P9D5A0"/>
<sequence>MPFTTVIVHPLVEGADINDSTNRAHVALRTFFDKIKQEDGFLGYFVGMQVQNPNILEAVINWEDSSKYNLWKASPEYGSVNKELSSIFTSEGEVYEAALTLEPHGESLKVFAAPLTEIVRFYFEGEAPSTYLDDFKKAGDKLREDGVQGVVAVAGGITHEEHEHNGVKGKVATVVVGWESLEHHMEFLKSETMQETSVLLRSTSKAIKFHHVKFSLVG</sequence>
<name>A0A9P9D5A0_9PLEO</name>
<dbReference type="InterPro" id="IPR011008">
    <property type="entry name" value="Dimeric_a/b-barrel"/>
</dbReference>
<dbReference type="Gene3D" id="3.30.70.100">
    <property type="match status" value="2"/>
</dbReference>